<protein>
    <submittedName>
        <fullName evidence="7">FGGY-family carbohydrate kinase</fullName>
    </submittedName>
</protein>
<reference evidence="7 8" key="1">
    <citation type="submission" date="2024-09" db="EMBL/GenBank/DDBJ databases">
        <authorList>
            <person name="Sun Q."/>
            <person name="Mori K."/>
        </authorList>
    </citation>
    <scope>NUCLEOTIDE SEQUENCE [LARGE SCALE GENOMIC DNA]</scope>
    <source>
        <strain evidence="7 8">TBRC 1432</strain>
    </source>
</reference>
<dbReference type="Proteomes" id="UP001589810">
    <property type="component" value="Unassembled WGS sequence"/>
</dbReference>
<dbReference type="InterPro" id="IPR043129">
    <property type="entry name" value="ATPase_NBD"/>
</dbReference>
<proteinExistence type="inferred from homology"/>
<evidence type="ECO:0000256" key="2">
    <source>
        <dbReference type="ARBA" id="ARBA00022629"/>
    </source>
</evidence>
<dbReference type="InterPro" id="IPR018485">
    <property type="entry name" value="FGGY_C"/>
</dbReference>
<dbReference type="PIRSF" id="PIRSF000538">
    <property type="entry name" value="GlpK"/>
    <property type="match status" value="1"/>
</dbReference>
<dbReference type="Pfam" id="PF00370">
    <property type="entry name" value="FGGY_N"/>
    <property type="match status" value="1"/>
</dbReference>
<evidence type="ECO:0000256" key="1">
    <source>
        <dbReference type="ARBA" id="ARBA00009156"/>
    </source>
</evidence>
<evidence type="ECO:0000313" key="8">
    <source>
        <dbReference type="Proteomes" id="UP001589810"/>
    </source>
</evidence>
<keyword evidence="2" id="KW-0859">Xylose metabolism</keyword>
<accession>A0ABV6MP48</accession>
<organism evidence="7 8">
    <name type="scientific">Kutzneria chonburiensis</name>
    <dbReference type="NCBI Taxonomy" id="1483604"/>
    <lineage>
        <taxon>Bacteria</taxon>
        <taxon>Bacillati</taxon>
        <taxon>Actinomycetota</taxon>
        <taxon>Actinomycetes</taxon>
        <taxon>Pseudonocardiales</taxon>
        <taxon>Pseudonocardiaceae</taxon>
        <taxon>Kutzneria</taxon>
    </lineage>
</organism>
<evidence type="ECO:0000313" key="7">
    <source>
        <dbReference type="EMBL" id="MFC0542080.1"/>
    </source>
</evidence>
<dbReference type="InterPro" id="IPR018484">
    <property type="entry name" value="FGGY_N"/>
</dbReference>
<keyword evidence="2" id="KW-0119">Carbohydrate metabolism</keyword>
<dbReference type="PANTHER" id="PTHR43095">
    <property type="entry name" value="SUGAR KINASE"/>
    <property type="match status" value="1"/>
</dbReference>
<gene>
    <name evidence="7" type="ORF">ACFFH7_11350</name>
</gene>
<dbReference type="SUPFAM" id="SSF53067">
    <property type="entry name" value="Actin-like ATPase domain"/>
    <property type="match status" value="2"/>
</dbReference>
<dbReference type="Pfam" id="PF02782">
    <property type="entry name" value="FGGY_C"/>
    <property type="match status" value="1"/>
</dbReference>
<evidence type="ECO:0000259" key="6">
    <source>
        <dbReference type="Pfam" id="PF02782"/>
    </source>
</evidence>
<comment type="similarity">
    <text evidence="1">Belongs to the FGGY kinase family.</text>
</comment>
<dbReference type="InterPro" id="IPR050406">
    <property type="entry name" value="FGGY_Carb_Kinase"/>
</dbReference>
<keyword evidence="3" id="KW-0808">Transferase</keyword>
<dbReference type="PANTHER" id="PTHR43095:SF5">
    <property type="entry name" value="XYLULOSE KINASE"/>
    <property type="match status" value="1"/>
</dbReference>
<evidence type="ECO:0000256" key="4">
    <source>
        <dbReference type="ARBA" id="ARBA00022777"/>
    </source>
</evidence>
<comment type="caution">
    <text evidence="7">The sequence shown here is derived from an EMBL/GenBank/DDBJ whole genome shotgun (WGS) entry which is preliminary data.</text>
</comment>
<dbReference type="Gene3D" id="3.30.420.40">
    <property type="match status" value="2"/>
</dbReference>
<evidence type="ECO:0000259" key="5">
    <source>
        <dbReference type="Pfam" id="PF00370"/>
    </source>
</evidence>
<sequence length="457" mass="48819">MLGIDVGTTAAKVAAFGLDGEPLETRTVGYPIHRPRLGWAEQDANDWWRAVDEGVTAMTARYRIRAAGIVSQVNTHLLVDADLNPLTTAIIWQDQRCAAIAKELDGRYTEADKQRIWGGPIVLDASFVGARAEWFARNEPEAWRKARWILSPKDFIGAKLTGRVATDLLSGVRIANADGYLAEAMTDGLQERLPEILAPETILGNGLVVGTMDAYGAVFGTATTEPGRGMISCGTSLVVAGASTENVPTAGIVTFPPRNGLYVHAGPTQAAGDAVRWWSETSGLSIPEVFADAANGRSQVIFTPYLSGERAPLWDSSLRASFLNVSAATTRADLSRAVLEGVAMSARHVLDFVEQAAGRPMKALAFVGGGARSDFWAQLHADVLQRPVRQLRVHDSAALGAALLGSVGAGLHPDVETAGEAAVAVRATVEPSESNHLYEVYVGIHQALHDIHHRLNP</sequence>
<dbReference type="GO" id="GO:0016301">
    <property type="term" value="F:kinase activity"/>
    <property type="evidence" value="ECO:0007669"/>
    <property type="project" value="UniProtKB-KW"/>
</dbReference>
<keyword evidence="4 7" id="KW-0418">Kinase</keyword>
<evidence type="ECO:0000256" key="3">
    <source>
        <dbReference type="ARBA" id="ARBA00022679"/>
    </source>
</evidence>
<name>A0ABV6MP48_9PSEU</name>
<feature type="domain" description="Carbohydrate kinase FGGY C-terminal" evidence="6">
    <location>
        <begin position="230"/>
        <end position="408"/>
    </location>
</feature>
<dbReference type="EMBL" id="JBHLUD010000003">
    <property type="protein sequence ID" value="MFC0542080.1"/>
    <property type="molecule type" value="Genomic_DNA"/>
</dbReference>
<keyword evidence="8" id="KW-1185">Reference proteome</keyword>
<dbReference type="InterPro" id="IPR000577">
    <property type="entry name" value="Carb_kinase_FGGY"/>
</dbReference>
<feature type="domain" description="Carbohydrate kinase FGGY N-terminal" evidence="5">
    <location>
        <begin position="1"/>
        <end position="168"/>
    </location>
</feature>